<proteinExistence type="inferred from homology"/>
<evidence type="ECO:0000256" key="1">
    <source>
        <dbReference type="ARBA" id="ARBA00004370"/>
    </source>
</evidence>
<evidence type="ECO:0000256" key="5">
    <source>
        <dbReference type="ARBA" id="ARBA00023136"/>
    </source>
</evidence>
<evidence type="ECO:0000256" key="6">
    <source>
        <dbReference type="RuleBase" id="RU363076"/>
    </source>
</evidence>
<dbReference type="InterPro" id="IPR002994">
    <property type="entry name" value="Surf1/Shy1"/>
</dbReference>
<gene>
    <name evidence="7" type="ORF">GCM10009107_15310</name>
</gene>
<dbReference type="RefSeq" id="WP_231012464.1">
    <property type="nucleotide sequence ID" value="NZ_BAAAEW010000007.1"/>
</dbReference>
<evidence type="ECO:0000256" key="3">
    <source>
        <dbReference type="ARBA" id="ARBA00022692"/>
    </source>
</evidence>
<reference evidence="7 8" key="1">
    <citation type="journal article" date="2019" name="Int. J. Syst. Evol. Microbiol.">
        <title>The Global Catalogue of Microorganisms (GCM) 10K type strain sequencing project: providing services to taxonomists for standard genome sequencing and annotation.</title>
        <authorList>
            <consortium name="The Broad Institute Genomics Platform"/>
            <consortium name="The Broad Institute Genome Sequencing Center for Infectious Disease"/>
            <person name="Wu L."/>
            <person name="Ma J."/>
        </authorList>
    </citation>
    <scope>NUCLEOTIDE SEQUENCE [LARGE SCALE GENOMIC DNA]</scope>
    <source>
        <strain evidence="7 8">JCM 15503</strain>
    </source>
</reference>
<keyword evidence="5 6" id="KW-0472">Membrane</keyword>
<keyword evidence="4 6" id="KW-1133">Transmembrane helix</keyword>
<evidence type="ECO:0000313" key="7">
    <source>
        <dbReference type="EMBL" id="GAA0747111.1"/>
    </source>
</evidence>
<comment type="caution">
    <text evidence="7">The sequence shown here is derived from an EMBL/GenBank/DDBJ whole genome shotgun (WGS) entry which is preliminary data.</text>
</comment>
<dbReference type="EMBL" id="BAAAEW010000007">
    <property type="protein sequence ID" value="GAA0747111.1"/>
    <property type="molecule type" value="Genomic_DNA"/>
</dbReference>
<accession>A0ABN1JUV9</accession>
<comment type="similarity">
    <text evidence="2 6">Belongs to the SURF1 family.</text>
</comment>
<name>A0ABN1JUV9_9BURK</name>
<protein>
    <recommendedName>
        <fullName evidence="6">SURF1-like protein</fullName>
    </recommendedName>
</protein>
<comment type="subcellular location">
    <subcellularLocation>
        <location evidence="6">Cell membrane</location>
        <topology evidence="6">Multi-pass membrane protein</topology>
    </subcellularLocation>
    <subcellularLocation>
        <location evidence="1">Membrane</location>
    </subcellularLocation>
</comment>
<keyword evidence="3 6" id="KW-0812">Transmembrane</keyword>
<comment type="caution">
    <text evidence="6">Lacks conserved residue(s) required for the propagation of feature annotation.</text>
</comment>
<dbReference type="InterPro" id="IPR045214">
    <property type="entry name" value="Surf1/Surf4"/>
</dbReference>
<feature type="transmembrane region" description="Helical" evidence="6">
    <location>
        <begin position="228"/>
        <end position="248"/>
    </location>
</feature>
<dbReference type="PANTHER" id="PTHR23427">
    <property type="entry name" value="SURFEIT LOCUS PROTEIN"/>
    <property type="match status" value="1"/>
</dbReference>
<evidence type="ECO:0000313" key="8">
    <source>
        <dbReference type="Proteomes" id="UP001500279"/>
    </source>
</evidence>
<dbReference type="Proteomes" id="UP001500279">
    <property type="component" value="Unassembled WGS sequence"/>
</dbReference>
<keyword evidence="6" id="KW-1003">Cell membrane</keyword>
<dbReference type="CDD" id="cd06662">
    <property type="entry name" value="SURF1"/>
    <property type="match status" value="1"/>
</dbReference>
<organism evidence="7 8">
    <name type="scientific">Ideonella azotifigens</name>
    <dbReference type="NCBI Taxonomy" id="513160"/>
    <lineage>
        <taxon>Bacteria</taxon>
        <taxon>Pseudomonadati</taxon>
        <taxon>Pseudomonadota</taxon>
        <taxon>Betaproteobacteria</taxon>
        <taxon>Burkholderiales</taxon>
        <taxon>Sphaerotilaceae</taxon>
        <taxon>Ideonella</taxon>
    </lineage>
</organism>
<dbReference type="Pfam" id="PF02104">
    <property type="entry name" value="SURF1"/>
    <property type="match status" value="1"/>
</dbReference>
<evidence type="ECO:0000256" key="2">
    <source>
        <dbReference type="ARBA" id="ARBA00007165"/>
    </source>
</evidence>
<evidence type="ECO:0000256" key="4">
    <source>
        <dbReference type="ARBA" id="ARBA00022989"/>
    </source>
</evidence>
<dbReference type="PROSITE" id="PS50895">
    <property type="entry name" value="SURF1"/>
    <property type="match status" value="1"/>
</dbReference>
<dbReference type="PANTHER" id="PTHR23427:SF2">
    <property type="entry name" value="SURFEIT LOCUS PROTEIN 1"/>
    <property type="match status" value="1"/>
</dbReference>
<sequence>MTQGADAAHTPRGRLALFVALLAGGLVLAGLLALGTWQVKRLAWKQDLIARVTRQQVAPPVAAPVQADWPALNRNADEYRRLQLQGEFDHSRETLVRASTEYGTGYWVLTPLRTRQGFWLLVNRGYVPPEFRSRESRLATEPQGPQVLTGLLRLTEPKGSLLQANEPAAGRWYSRDVQAIAAARGLNGLVAPYFVDQALPPGAAGTDGTPETWPRAGLTVLNFSNNHLVYAVTWFTLAAMLAAALIWLSRRAWQRQLPAATTAHAAPDPADHRRG</sequence>
<keyword evidence="8" id="KW-1185">Reference proteome</keyword>